<dbReference type="InParanoid" id="A0A482WPQ3"/>
<comment type="caution">
    <text evidence="1">The sequence shown here is derived from an EMBL/GenBank/DDBJ whole genome shotgun (WGS) entry which is preliminary data.</text>
</comment>
<sequence length="105" mass="11757">MVHALILFPCRLVQPIVAPMLQTLQLLEDLTKTLHIEKLPIFGWLWLMDMERAIGVLVGQCLRALITNPTNHSAEAGLLWLDSPLFAYGLEPVEETTPVLQAEQA</sequence>
<proteinExistence type="predicted"/>
<gene>
    <name evidence="1" type="ORF">LSTR_LSTR010858</name>
</gene>
<dbReference type="AlphaFoldDB" id="A0A482WPQ3"/>
<organism evidence="1 2">
    <name type="scientific">Laodelphax striatellus</name>
    <name type="common">Small brown planthopper</name>
    <name type="synonym">Delphax striatella</name>
    <dbReference type="NCBI Taxonomy" id="195883"/>
    <lineage>
        <taxon>Eukaryota</taxon>
        <taxon>Metazoa</taxon>
        <taxon>Ecdysozoa</taxon>
        <taxon>Arthropoda</taxon>
        <taxon>Hexapoda</taxon>
        <taxon>Insecta</taxon>
        <taxon>Pterygota</taxon>
        <taxon>Neoptera</taxon>
        <taxon>Paraneoptera</taxon>
        <taxon>Hemiptera</taxon>
        <taxon>Auchenorrhyncha</taxon>
        <taxon>Fulgoroidea</taxon>
        <taxon>Delphacidae</taxon>
        <taxon>Criomorphinae</taxon>
        <taxon>Laodelphax</taxon>
    </lineage>
</organism>
<protein>
    <submittedName>
        <fullName evidence="1">Uncharacterized protein</fullName>
    </submittedName>
</protein>
<evidence type="ECO:0000313" key="1">
    <source>
        <dbReference type="EMBL" id="RZF35000.1"/>
    </source>
</evidence>
<reference evidence="1 2" key="1">
    <citation type="journal article" date="2017" name="Gigascience">
        <title>Genome sequence of the small brown planthopper, Laodelphax striatellus.</title>
        <authorList>
            <person name="Zhu J."/>
            <person name="Jiang F."/>
            <person name="Wang X."/>
            <person name="Yang P."/>
            <person name="Bao Y."/>
            <person name="Zhao W."/>
            <person name="Wang W."/>
            <person name="Lu H."/>
            <person name="Wang Q."/>
            <person name="Cui N."/>
            <person name="Li J."/>
            <person name="Chen X."/>
            <person name="Luo L."/>
            <person name="Yu J."/>
            <person name="Kang L."/>
            <person name="Cui F."/>
        </authorList>
    </citation>
    <scope>NUCLEOTIDE SEQUENCE [LARGE SCALE GENOMIC DNA]</scope>
    <source>
        <strain evidence="1">Lst14</strain>
    </source>
</reference>
<name>A0A482WPQ3_LAOST</name>
<keyword evidence="2" id="KW-1185">Reference proteome</keyword>
<dbReference type="OrthoDB" id="239701at2759"/>
<dbReference type="EMBL" id="QKKF02029744">
    <property type="protein sequence ID" value="RZF35000.1"/>
    <property type="molecule type" value="Genomic_DNA"/>
</dbReference>
<accession>A0A482WPQ3</accession>
<dbReference type="Proteomes" id="UP000291343">
    <property type="component" value="Unassembled WGS sequence"/>
</dbReference>
<evidence type="ECO:0000313" key="2">
    <source>
        <dbReference type="Proteomes" id="UP000291343"/>
    </source>
</evidence>